<dbReference type="AlphaFoldDB" id="A0AA40BWD8"/>
<evidence type="ECO:0000256" key="2">
    <source>
        <dbReference type="SAM" id="SignalP"/>
    </source>
</evidence>
<evidence type="ECO:0000256" key="1">
    <source>
        <dbReference type="SAM" id="MobiDB-lite"/>
    </source>
</evidence>
<feature type="domain" description="DUF7223" evidence="4">
    <location>
        <begin position="269"/>
        <end position="511"/>
    </location>
</feature>
<feature type="compositionally biased region" description="Acidic residues" evidence="1">
    <location>
        <begin position="567"/>
        <end position="586"/>
    </location>
</feature>
<evidence type="ECO:0000259" key="3">
    <source>
        <dbReference type="Pfam" id="PF22974"/>
    </source>
</evidence>
<name>A0AA40BWD8_9PEZI</name>
<keyword evidence="2" id="KW-0732">Signal</keyword>
<feature type="chain" id="PRO_5041291849" evidence="2">
    <location>
        <begin position="23"/>
        <end position="922"/>
    </location>
</feature>
<dbReference type="Pfam" id="PF23865">
    <property type="entry name" value="DUF7223"/>
    <property type="match status" value="1"/>
</dbReference>
<dbReference type="EMBL" id="JAULSU010000005">
    <property type="protein sequence ID" value="KAK0616148.1"/>
    <property type="molecule type" value="Genomic_DNA"/>
</dbReference>
<proteinExistence type="predicted"/>
<reference evidence="5" key="1">
    <citation type="submission" date="2023-06" db="EMBL/GenBank/DDBJ databases">
        <title>Genome-scale phylogeny and comparative genomics of the fungal order Sordariales.</title>
        <authorList>
            <consortium name="Lawrence Berkeley National Laboratory"/>
            <person name="Hensen N."/>
            <person name="Bonometti L."/>
            <person name="Westerberg I."/>
            <person name="Brannstrom I.O."/>
            <person name="Guillou S."/>
            <person name="Cros-Aarteil S."/>
            <person name="Calhoun S."/>
            <person name="Haridas S."/>
            <person name="Kuo A."/>
            <person name="Mondo S."/>
            <person name="Pangilinan J."/>
            <person name="Riley R."/>
            <person name="Labutti K."/>
            <person name="Andreopoulos B."/>
            <person name="Lipzen A."/>
            <person name="Chen C."/>
            <person name="Yanf M."/>
            <person name="Daum C."/>
            <person name="Ng V."/>
            <person name="Clum A."/>
            <person name="Steindorff A."/>
            <person name="Ohm R."/>
            <person name="Martin F."/>
            <person name="Silar P."/>
            <person name="Natvig D."/>
            <person name="Lalanne C."/>
            <person name="Gautier V."/>
            <person name="Ament-Velasquez S.L."/>
            <person name="Kruys A."/>
            <person name="Hutchinson M.I."/>
            <person name="Powell A.J."/>
            <person name="Barry K."/>
            <person name="Miller A.N."/>
            <person name="Grigoriev I.V."/>
            <person name="Debuchy R."/>
            <person name="Gladieux P."/>
            <person name="Thoren M.H."/>
            <person name="Johannesson H."/>
        </authorList>
    </citation>
    <scope>NUCLEOTIDE SEQUENCE</scope>
    <source>
        <strain evidence="5">CBS 606.72</strain>
    </source>
</reference>
<organism evidence="5 6">
    <name type="scientific">Immersiella caudata</name>
    <dbReference type="NCBI Taxonomy" id="314043"/>
    <lineage>
        <taxon>Eukaryota</taxon>
        <taxon>Fungi</taxon>
        <taxon>Dikarya</taxon>
        <taxon>Ascomycota</taxon>
        <taxon>Pezizomycotina</taxon>
        <taxon>Sordariomycetes</taxon>
        <taxon>Sordariomycetidae</taxon>
        <taxon>Sordariales</taxon>
        <taxon>Lasiosphaeriaceae</taxon>
        <taxon>Immersiella</taxon>
    </lineage>
</organism>
<feature type="region of interest" description="Disordered" evidence="1">
    <location>
        <begin position="567"/>
        <end position="606"/>
    </location>
</feature>
<protein>
    <submittedName>
        <fullName evidence="5">Uncharacterized protein</fullName>
    </submittedName>
</protein>
<dbReference type="Proteomes" id="UP001175000">
    <property type="component" value="Unassembled WGS sequence"/>
</dbReference>
<sequence length="922" mass="102235">MHCLHLLPMAGAWAVLFQVGHALPAGEFNLGEDGEADVPTQSNVQILDPIPRYIWDRSVPESIDNDADDDDVPLANLSLTTHEQILWWNTPPGGLDPTLPPNAPNTGMPTHPPHHTTLVSMVTWASQDQRIVDMAKFAWSLKDVNCTGSNMWIQFLHIKNFYAAQQEWEWLNYNTMNSFILVGDQHKCGRDWSPQPWVVSRLQYHAKNLTITMRAEKSSWRKVADMYTLDFGMTGPERMPVNSRAVAKNLAERAWFDWDVSFDPTFRLSLASRWPRTFLNKTFGPKNEANLNVICADCGIQGGLTFAGHIEGSLLGGIDHLVLSATPDDLSANLALEATFKGKFSFKNTDWARGEEELFVIPLPYSFVIPKVLTFGPTAKLIGGWELNSIEGHATVTTGISAAIPPESLAKVDVIAKDVEVRGWGPEFEVQPPKLESAGITAKGSVYGKLAVALSLEVMDEAGINTDVYLKLPISITAEAGYNEAGFCPGNPSPWGLSLESELGVVLGLEAWKEVKGDKDILFDVVFFQDLDVADFPPLCLSLGSLSGTCPSIKADDILDWYENEVEPNLEDEEEDDDDGDDDGDETYYSMWCDPKGKGDSEPSDYPIILKPYPKPGTLIKRAGVPIMKPLFDACEAENAGQCTPNLWDIDPTIKPSPGGSAAPNVKTIFTVESNKANSEHVYEGQWLRQYYDYLYKTYYNKNAGDKPPDPADEPHPQCKLLAEHFKIKDSLAPHDSLLLSLGHRVGDTADPENTMTLFPGLENGIKHRVFRPNYQADAGFGKGSVKYEGDSGYDMAACSLGRLVIVCRYLRHEATLKAMGVTLGRIDAALNELDKTPPSNKPGDMTVTYRAAHQMWFETMWKDGIVKLKNTIVAGAEWLKAKEDKFKDLPPDTKKKVEDIINNREEELSVFCPSEDFVWPS</sequence>
<accession>A0AA40BWD8</accession>
<feature type="signal peptide" evidence="2">
    <location>
        <begin position="1"/>
        <end position="22"/>
    </location>
</feature>
<dbReference type="Pfam" id="PF22974">
    <property type="entry name" value="DUF7029"/>
    <property type="match status" value="1"/>
</dbReference>
<comment type="caution">
    <text evidence="5">The sequence shown here is derived from an EMBL/GenBank/DDBJ whole genome shotgun (WGS) entry which is preliminary data.</text>
</comment>
<dbReference type="InterPro" id="IPR054293">
    <property type="entry name" value="DUF7029"/>
</dbReference>
<dbReference type="InterPro" id="IPR055647">
    <property type="entry name" value="DUF7223"/>
</dbReference>
<evidence type="ECO:0000313" key="5">
    <source>
        <dbReference type="EMBL" id="KAK0616148.1"/>
    </source>
</evidence>
<feature type="domain" description="DUF7029" evidence="3">
    <location>
        <begin position="125"/>
        <end position="227"/>
    </location>
</feature>
<gene>
    <name evidence="5" type="ORF">B0T14DRAFT_497460</name>
</gene>
<evidence type="ECO:0000259" key="4">
    <source>
        <dbReference type="Pfam" id="PF23865"/>
    </source>
</evidence>
<evidence type="ECO:0000313" key="6">
    <source>
        <dbReference type="Proteomes" id="UP001175000"/>
    </source>
</evidence>
<keyword evidence="6" id="KW-1185">Reference proteome</keyword>